<feature type="chain" id="PRO_5001483240" description="Alpha-galactosidase" evidence="6">
    <location>
        <begin position="25"/>
        <end position="530"/>
    </location>
</feature>
<reference evidence="8 9" key="1">
    <citation type="submission" date="2014-02" db="EMBL/GenBank/DDBJ databases">
        <authorList>
            <person name="Sears C."/>
            <person name="Carroll K."/>
            <person name="Sack B.R."/>
            <person name="Qadri F."/>
            <person name="Myers L.L."/>
            <person name="Chung G.-T."/>
            <person name="Escheverria P."/>
            <person name="Fraser C.M."/>
            <person name="Sadzewicz L."/>
            <person name="Shefchek K.A."/>
            <person name="Tallon L."/>
            <person name="Das S.P."/>
            <person name="Daugherty S."/>
            <person name="Mongodin E.F."/>
        </authorList>
    </citation>
    <scope>NUCLEOTIDE SEQUENCE [LARGE SCALE GENOMIC DNA]</scope>
    <source>
        <strain evidence="8 9">2-F-2 #4</strain>
    </source>
</reference>
<keyword evidence="2 6" id="KW-0732">Signal</keyword>
<dbReference type="CDD" id="cd04081">
    <property type="entry name" value="CBM35_galactosidase-like"/>
    <property type="match status" value="1"/>
</dbReference>
<dbReference type="InterPro" id="IPR041233">
    <property type="entry name" value="Melibiase_C"/>
</dbReference>
<dbReference type="Pfam" id="PF17801">
    <property type="entry name" value="Melibiase_C"/>
    <property type="match status" value="1"/>
</dbReference>
<dbReference type="Pfam" id="PF16499">
    <property type="entry name" value="Melibiase_2"/>
    <property type="match status" value="1"/>
</dbReference>
<dbReference type="Gene3D" id="2.60.40.1180">
    <property type="entry name" value="Golgi alpha-mannosidase II"/>
    <property type="match status" value="1"/>
</dbReference>
<evidence type="ECO:0000256" key="1">
    <source>
        <dbReference type="ARBA" id="ARBA00009743"/>
    </source>
</evidence>
<keyword evidence="4 5" id="KW-0326">Glycosidase</keyword>
<dbReference type="Gene3D" id="3.20.20.70">
    <property type="entry name" value="Aldolase class I"/>
    <property type="match status" value="1"/>
</dbReference>
<keyword evidence="5" id="KW-1015">Disulfide bond</keyword>
<gene>
    <name evidence="8" type="primary">agaA</name>
    <name evidence="8" type="ORF">M076_0226</name>
</gene>
<dbReference type="InterPro" id="IPR002241">
    <property type="entry name" value="Glyco_hydro_27"/>
</dbReference>
<name>A0A016AHM9_BACFG</name>
<organism evidence="8 9">
    <name type="scientific">Bacteroides fragilis str. 2-F-2 #4</name>
    <dbReference type="NCBI Taxonomy" id="1339280"/>
    <lineage>
        <taxon>Bacteria</taxon>
        <taxon>Pseudomonadati</taxon>
        <taxon>Bacteroidota</taxon>
        <taxon>Bacteroidia</taxon>
        <taxon>Bacteroidales</taxon>
        <taxon>Bacteroidaceae</taxon>
        <taxon>Bacteroides</taxon>
    </lineage>
</organism>
<evidence type="ECO:0000313" key="9">
    <source>
        <dbReference type="Proteomes" id="UP000022272"/>
    </source>
</evidence>
<dbReference type="EMBL" id="JGDM01000007">
    <property type="protein sequence ID" value="EXZ46494.1"/>
    <property type="molecule type" value="Genomic_DNA"/>
</dbReference>
<dbReference type="SUPFAM" id="SSF49785">
    <property type="entry name" value="Galactose-binding domain-like"/>
    <property type="match status" value="1"/>
</dbReference>
<comment type="catalytic activity">
    <reaction evidence="5">
        <text>Hydrolysis of terminal, non-reducing alpha-D-galactose residues in alpha-D-galactosides, including galactose oligosaccharides, galactomannans and galactolipids.</text>
        <dbReference type="EC" id="3.2.1.22"/>
    </reaction>
</comment>
<protein>
    <recommendedName>
        <fullName evidence="5">Alpha-galactosidase</fullName>
        <ecNumber evidence="5">3.2.1.22</ecNumber>
    </recommendedName>
    <alternativeName>
        <fullName evidence="5">Melibiase</fullName>
    </alternativeName>
</protein>
<dbReference type="InterPro" id="IPR013785">
    <property type="entry name" value="Aldolase_TIM"/>
</dbReference>
<dbReference type="Proteomes" id="UP000022272">
    <property type="component" value="Unassembled WGS sequence"/>
</dbReference>
<dbReference type="EC" id="3.2.1.22" evidence="5"/>
<dbReference type="GO" id="GO:0030246">
    <property type="term" value="F:carbohydrate binding"/>
    <property type="evidence" value="ECO:0007669"/>
    <property type="project" value="InterPro"/>
</dbReference>
<dbReference type="CDD" id="cd14792">
    <property type="entry name" value="GH27"/>
    <property type="match status" value="1"/>
</dbReference>
<evidence type="ECO:0000256" key="4">
    <source>
        <dbReference type="ARBA" id="ARBA00023295"/>
    </source>
</evidence>
<dbReference type="SUPFAM" id="SSF51011">
    <property type="entry name" value="Glycosyl hydrolase domain"/>
    <property type="match status" value="1"/>
</dbReference>
<evidence type="ECO:0000256" key="5">
    <source>
        <dbReference type="RuleBase" id="RU361168"/>
    </source>
</evidence>
<evidence type="ECO:0000256" key="2">
    <source>
        <dbReference type="ARBA" id="ARBA00022729"/>
    </source>
</evidence>
<dbReference type="PANTHER" id="PTHR11452:SF75">
    <property type="entry name" value="ALPHA-GALACTOSIDASE MEL1"/>
    <property type="match status" value="1"/>
</dbReference>
<dbReference type="RefSeq" id="WP_032569559.1">
    <property type="nucleotide sequence ID" value="NZ_JGDM01000007.1"/>
</dbReference>
<accession>A0A016AHM9</accession>
<dbReference type="AlphaFoldDB" id="A0A016AHM9"/>
<proteinExistence type="inferred from homology"/>
<keyword evidence="3 5" id="KW-0378">Hydrolase</keyword>
<dbReference type="InterPro" id="IPR017853">
    <property type="entry name" value="GH"/>
</dbReference>
<sequence>MKKKKVTTYCCLLLLASFFTTVTAQNTNTPMMGWSSWNTFRVHINEELIKETADAMVNRGLKDVGYGYVNIDDGYFGGRNSEGRLFANKKKFPNGMRVLSDYIHSKGLKAGIYSDAGSNTCGSIYDADTLGIGVGLWKHDDIDCQTFLKDWGYDFIKIDWCGGEATGQSEQQRYTDIYKAIRRTGRTDVRYNICRWQFPGTWATQLAGSWRIHTDINPRFTTIDRIIERNLYLAPYASPGHYNDMDMLEVGRGLTEDEEKTHFGIWSILSSPLMIGCDLRTIPEKTLSIITNKEVIALNQDSLGLQAEAIERGKDYLILSKAIQKREGKLRAVALYNRSNTDQQIRVDFDKLYLSGDVRVRDLWNHQEMGTFTDYYETLVPAHGTALIRLEGSKRHDRTCYEAEYAFMQEFLPDNKQTAHFTPKSGASGEYIMKNLGNSPSNWAEFRNVYISKGGDYQLKLTYYSGDKRDIQIAVNGTEYKQSNLYSGTWDQAATTTIKVKLRKGYNTIRLYNSYGWAPDIDKMEIIKGR</sequence>
<evidence type="ECO:0000313" key="8">
    <source>
        <dbReference type="EMBL" id="EXZ46494.1"/>
    </source>
</evidence>
<feature type="domain" description="CBM6" evidence="7">
    <location>
        <begin position="399"/>
        <end position="527"/>
    </location>
</feature>
<evidence type="ECO:0000256" key="6">
    <source>
        <dbReference type="SAM" id="SignalP"/>
    </source>
</evidence>
<evidence type="ECO:0000259" key="7">
    <source>
        <dbReference type="PROSITE" id="PS51175"/>
    </source>
</evidence>
<dbReference type="InterPro" id="IPR013780">
    <property type="entry name" value="Glyco_hydro_b"/>
</dbReference>
<dbReference type="InterPro" id="IPR005084">
    <property type="entry name" value="CBM6"/>
</dbReference>
<dbReference type="GO" id="GO:0005975">
    <property type="term" value="P:carbohydrate metabolic process"/>
    <property type="evidence" value="ECO:0007669"/>
    <property type="project" value="InterPro"/>
</dbReference>
<dbReference type="PATRIC" id="fig|1339280.3.peg.218"/>
<comment type="similarity">
    <text evidence="1 5">Belongs to the glycosyl hydrolase 27 family.</text>
</comment>
<dbReference type="InterPro" id="IPR008979">
    <property type="entry name" value="Galactose-bd-like_sf"/>
</dbReference>
<dbReference type="PROSITE" id="PS51175">
    <property type="entry name" value="CBM6"/>
    <property type="match status" value="1"/>
</dbReference>
<dbReference type="PRINTS" id="PR00740">
    <property type="entry name" value="GLHYDRLASE27"/>
</dbReference>
<evidence type="ECO:0000256" key="3">
    <source>
        <dbReference type="ARBA" id="ARBA00022801"/>
    </source>
</evidence>
<dbReference type="PANTHER" id="PTHR11452">
    <property type="entry name" value="ALPHA-GALACTOSIDASE/ALPHA-N-ACETYLGALACTOSAMINIDASE"/>
    <property type="match status" value="1"/>
</dbReference>
<dbReference type="SUPFAM" id="SSF51445">
    <property type="entry name" value="(Trans)glycosidases"/>
    <property type="match status" value="1"/>
</dbReference>
<dbReference type="Gene3D" id="2.60.120.260">
    <property type="entry name" value="Galactose-binding domain-like"/>
    <property type="match status" value="1"/>
</dbReference>
<comment type="caution">
    <text evidence="8">The sequence shown here is derived from an EMBL/GenBank/DDBJ whole genome shotgun (WGS) entry which is preliminary data.</text>
</comment>
<feature type="signal peptide" evidence="6">
    <location>
        <begin position="1"/>
        <end position="24"/>
    </location>
</feature>
<dbReference type="GO" id="GO:0004557">
    <property type="term" value="F:alpha-galactosidase activity"/>
    <property type="evidence" value="ECO:0007669"/>
    <property type="project" value="UniProtKB-EC"/>
</dbReference>